<dbReference type="GO" id="GO:0003677">
    <property type="term" value="F:DNA binding"/>
    <property type="evidence" value="ECO:0007669"/>
    <property type="project" value="InterPro"/>
</dbReference>
<keyword evidence="2" id="KW-0067">ATP-binding</keyword>
<dbReference type="SMART" id="SM00382">
    <property type="entry name" value="AAA"/>
    <property type="match status" value="2"/>
</dbReference>
<feature type="domain" description="ABC transporter" evidence="5">
    <location>
        <begin position="319"/>
        <end position="546"/>
    </location>
</feature>
<evidence type="ECO:0000256" key="3">
    <source>
        <dbReference type="SAM" id="Coils"/>
    </source>
</evidence>
<dbReference type="InterPro" id="IPR051309">
    <property type="entry name" value="ABCF_ATPase"/>
</dbReference>
<evidence type="ECO:0000256" key="2">
    <source>
        <dbReference type="ARBA" id="ARBA00022840"/>
    </source>
</evidence>
<feature type="compositionally biased region" description="Polar residues" evidence="4">
    <location>
        <begin position="554"/>
        <end position="564"/>
    </location>
</feature>
<dbReference type="CDD" id="cd03221">
    <property type="entry name" value="ABCF_EF-3"/>
    <property type="match status" value="2"/>
</dbReference>
<dbReference type="InterPro" id="IPR032524">
    <property type="entry name" value="ABC_tran_C"/>
</dbReference>
<dbReference type="PROSITE" id="PS50893">
    <property type="entry name" value="ABC_TRANSPORTER_2"/>
    <property type="match status" value="2"/>
</dbReference>
<dbReference type="PANTHER" id="PTHR42855">
    <property type="entry name" value="ABC TRANSPORTER ATP-BINDING SUBUNIT"/>
    <property type="match status" value="1"/>
</dbReference>
<dbReference type="Gene3D" id="3.40.50.300">
    <property type="entry name" value="P-loop containing nucleotide triphosphate hydrolases"/>
    <property type="match status" value="2"/>
</dbReference>
<keyword evidence="1" id="KW-0547">Nucleotide-binding</keyword>
<proteinExistence type="predicted"/>
<dbReference type="InterPro" id="IPR037118">
    <property type="entry name" value="Val-tRNA_synth_C_sf"/>
</dbReference>
<dbReference type="GO" id="GO:0016887">
    <property type="term" value="F:ATP hydrolysis activity"/>
    <property type="evidence" value="ECO:0007669"/>
    <property type="project" value="InterPro"/>
</dbReference>
<dbReference type="Pfam" id="PF12848">
    <property type="entry name" value="ABC_tran_Xtn"/>
    <property type="match status" value="1"/>
</dbReference>
<organism evidence="6">
    <name type="scientific">hydrothermal vent metagenome</name>
    <dbReference type="NCBI Taxonomy" id="652676"/>
    <lineage>
        <taxon>unclassified sequences</taxon>
        <taxon>metagenomes</taxon>
        <taxon>ecological metagenomes</taxon>
    </lineage>
</organism>
<feature type="coiled-coil region" evidence="3">
    <location>
        <begin position="94"/>
        <end position="121"/>
    </location>
</feature>
<gene>
    <name evidence="6" type="ORF">MNBD_PLANCTO02-2626</name>
</gene>
<dbReference type="EMBL" id="UOGL01000251">
    <property type="protein sequence ID" value="VAX38715.1"/>
    <property type="molecule type" value="Genomic_DNA"/>
</dbReference>
<dbReference type="InterPro" id="IPR017871">
    <property type="entry name" value="ABC_transporter-like_CS"/>
</dbReference>
<feature type="domain" description="ABC transporter" evidence="5">
    <location>
        <begin position="4"/>
        <end position="260"/>
    </location>
</feature>
<evidence type="ECO:0000259" key="5">
    <source>
        <dbReference type="PROSITE" id="PS50893"/>
    </source>
</evidence>
<dbReference type="Gene3D" id="1.10.287.380">
    <property type="entry name" value="Valyl-tRNA synthetase, C-terminal domain"/>
    <property type="match status" value="1"/>
</dbReference>
<dbReference type="FunFam" id="3.40.50.300:FF:000011">
    <property type="entry name" value="Putative ABC transporter ATP-binding component"/>
    <property type="match status" value="1"/>
</dbReference>
<dbReference type="PROSITE" id="PS00211">
    <property type="entry name" value="ABC_TRANSPORTER_1"/>
    <property type="match status" value="2"/>
</dbReference>
<dbReference type="InterPro" id="IPR027417">
    <property type="entry name" value="P-loop_NTPase"/>
</dbReference>
<evidence type="ECO:0000256" key="1">
    <source>
        <dbReference type="ARBA" id="ARBA00022741"/>
    </source>
</evidence>
<protein>
    <submittedName>
        <fullName evidence="6">Bis-ABC ATPase YheS</fullName>
    </submittedName>
</protein>
<dbReference type="Pfam" id="PF00005">
    <property type="entry name" value="ABC_tran"/>
    <property type="match status" value="2"/>
</dbReference>
<feature type="region of interest" description="Disordered" evidence="4">
    <location>
        <begin position="535"/>
        <end position="568"/>
    </location>
</feature>
<accession>A0A3B1E0V4</accession>
<dbReference type="AlphaFoldDB" id="A0A3B1E0V4"/>
<evidence type="ECO:0000313" key="6">
    <source>
        <dbReference type="EMBL" id="VAX38715.1"/>
    </source>
</evidence>
<reference evidence="6" key="1">
    <citation type="submission" date="2018-06" db="EMBL/GenBank/DDBJ databases">
        <authorList>
            <person name="Zhirakovskaya E."/>
        </authorList>
    </citation>
    <scope>NUCLEOTIDE SEQUENCE</scope>
</reference>
<name>A0A3B1E0V4_9ZZZZ</name>
<sequence length="635" mass="72717">MIQLTAQNISRQFDKAPLFRNVSFTIHSGEKIALVGPNGVGKTTLLNLLSGRDHSDEGSIDRHPSCNIAVLEQQAKYPEGRTVFEEARLALGHLYQLQQDAERLAEKMADEKDEAEQNKLHKQYDILQHQLEINNAYNIDYRIDEVLHGLNFPDEWYDRPISTLSGGQQNRIALAKLLLQSPDLMFLDEPTNHLDIESTEWLESYLQKQPGTVFLISHDRFFLDRIANRVLELNQGGVTDYKGNFSSYWEQRKERQKVLERSFDKQQAFIAKTEQFINKNKVGTKHVQASDREKKLDRLERIEKLDDFSSLTMSFGAPSRTGDWVIDAKELAKGYDHPLFKDFTMKFHRGDCIGILGPNGSGKSTLIKTLLGEVKADAGTVRMGTGVTIAYYDQQLLSVDPNSDALEAVTPSNKPLISTNERRSMLGRFGIRGDMVFQKINSLSGGERSKVALAKIALTNPNVIVLDEPTNHLDLWARESLEMALKQFNGTLLFVSHDRYFINQLATQVIVLEPNRWFMYEGNYSKYLQFRESVQQEPNADQTTSQKEEPLEQINPQQKKQGSPQKRKFPYRKIHEIEADITKQESLVEELQQLMSDPEHHRDGKRIAETMATFEKTKETLVQLYAHWEEASELN</sequence>
<keyword evidence="3" id="KW-0175">Coiled coil</keyword>
<dbReference type="PANTHER" id="PTHR42855:SF2">
    <property type="entry name" value="DRUG RESISTANCE ABC TRANSPORTER,ATP-BINDING PROTEIN"/>
    <property type="match status" value="1"/>
</dbReference>
<dbReference type="InterPro" id="IPR032781">
    <property type="entry name" value="ABC_tran_Xtn"/>
</dbReference>
<dbReference type="GO" id="GO:0005524">
    <property type="term" value="F:ATP binding"/>
    <property type="evidence" value="ECO:0007669"/>
    <property type="project" value="UniProtKB-KW"/>
</dbReference>
<evidence type="ECO:0000256" key="4">
    <source>
        <dbReference type="SAM" id="MobiDB-lite"/>
    </source>
</evidence>
<dbReference type="InterPro" id="IPR003439">
    <property type="entry name" value="ABC_transporter-like_ATP-bd"/>
</dbReference>
<feature type="compositionally biased region" description="Polar residues" evidence="4">
    <location>
        <begin position="535"/>
        <end position="545"/>
    </location>
</feature>
<dbReference type="InterPro" id="IPR003593">
    <property type="entry name" value="AAA+_ATPase"/>
</dbReference>
<dbReference type="SUPFAM" id="SSF52540">
    <property type="entry name" value="P-loop containing nucleoside triphosphate hydrolases"/>
    <property type="match status" value="2"/>
</dbReference>
<dbReference type="Pfam" id="PF16326">
    <property type="entry name" value="ABC_tran_CTD"/>
    <property type="match status" value="1"/>
</dbReference>